<comment type="caution">
    <text evidence="1">The sequence shown here is derived from an EMBL/GenBank/DDBJ whole genome shotgun (WGS) entry which is preliminary data.</text>
</comment>
<reference evidence="1 2" key="1">
    <citation type="journal article" date="2019" name="Commun. Biol.">
        <title>The bagworm genome reveals a unique fibroin gene that provides high tensile strength.</title>
        <authorList>
            <person name="Kono N."/>
            <person name="Nakamura H."/>
            <person name="Ohtoshi R."/>
            <person name="Tomita M."/>
            <person name="Numata K."/>
            <person name="Arakawa K."/>
        </authorList>
    </citation>
    <scope>NUCLEOTIDE SEQUENCE [LARGE SCALE GENOMIC DNA]</scope>
</reference>
<name>A0A4C1SP74_EUMVA</name>
<evidence type="ECO:0000313" key="1">
    <source>
        <dbReference type="EMBL" id="GBP03785.1"/>
    </source>
</evidence>
<sequence>MSNPVEVRSYGDRRRADGSIDVVTLLARVCQLLLEEIDGVIKVGHDNTTFKSGRGASSGFKCVWAVASPLTAPEASRTRPAVCERRITPLSSNHSALVYNELGDRKGKPPSESRKPRAPAFTIGQKLLAELPAGKVGPGPASYNTEGMTAKGETALRCCTSIVSSRTSI</sequence>
<gene>
    <name evidence="1" type="ORF">EVAR_2500_1</name>
</gene>
<proteinExistence type="predicted"/>
<keyword evidence="2" id="KW-1185">Reference proteome</keyword>
<dbReference type="Proteomes" id="UP000299102">
    <property type="component" value="Unassembled WGS sequence"/>
</dbReference>
<dbReference type="AlphaFoldDB" id="A0A4C1SP74"/>
<evidence type="ECO:0000313" key="2">
    <source>
        <dbReference type="Proteomes" id="UP000299102"/>
    </source>
</evidence>
<organism evidence="1 2">
    <name type="scientific">Eumeta variegata</name>
    <name type="common">Bagworm moth</name>
    <name type="synonym">Eumeta japonica</name>
    <dbReference type="NCBI Taxonomy" id="151549"/>
    <lineage>
        <taxon>Eukaryota</taxon>
        <taxon>Metazoa</taxon>
        <taxon>Ecdysozoa</taxon>
        <taxon>Arthropoda</taxon>
        <taxon>Hexapoda</taxon>
        <taxon>Insecta</taxon>
        <taxon>Pterygota</taxon>
        <taxon>Neoptera</taxon>
        <taxon>Endopterygota</taxon>
        <taxon>Lepidoptera</taxon>
        <taxon>Glossata</taxon>
        <taxon>Ditrysia</taxon>
        <taxon>Tineoidea</taxon>
        <taxon>Psychidae</taxon>
        <taxon>Oiketicinae</taxon>
        <taxon>Eumeta</taxon>
    </lineage>
</organism>
<accession>A0A4C1SP74</accession>
<dbReference type="OrthoDB" id="406368at2759"/>
<dbReference type="EMBL" id="BGZK01000011">
    <property type="protein sequence ID" value="GBP03785.1"/>
    <property type="molecule type" value="Genomic_DNA"/>
</dbReference>
<protein>
    <submittedName>
        <fullName evidence="1">Uncharacterized protein</fullName>
    </submittedName>
</protein>